<dbReference type="RefSeq" id="WP_042210161.1">
    <property type="nucleotide sequence ID" value="NZ_CP009285.1"/>
</dbReference>
<dbReference type="KEGG" id="pbd:PBOR_01830"/>
<dbReference type="HOGENOM" id="CLU_127140_0_0_9"/>
<name>A0A089L4Y2_PAEBO</name>
<dbReference type="Pfam" id="PF05099">
    <property type="entry name" value="TerB"/>
    <property type="match status" value="1"/>
</dbReference>
<dbReference type="InterPro" id="IPR007791">
    <property type="entry name" value="DjlA_N"/>
</dbReference>
<dbReference type="CDD" id="cd07176">
    <property type="entry name" value="terB"/>
    <property type="match status" value="1"/>
</dbReference>
<proteinExistence type="predicted"/>
<dbReference type="Proteomes" id="UP000029518">
    <property type="component" value="Chromosome"/>
</dbReference>
<protein>
    <submittedName>
        <fullName evidence="2">Tellurite resistance TerB</fullName>
    </submittedName>
</protein>
<evidence type="ECO:0000313" key="3">
    <source>
        <dbReference type="Proteomes" id="UP000029518"/>
    </source>
</evidence>
<reference evidence="2" key="1">
    <citation type="submission" date="2014-08" db="EMBL/GenBank/DDBJ databases">
        <title>Comparative genomics of the Paenibacillus odorifer group.</title>
        <authorList>
            <person name="den Bakker H.C."/>
            <person name="Tsai Y.-C.Y.-C."/>
            <person name="Martin N."/>
            <person name="Korlach J."/>
            <person name="Wiedmann M."/>
        </authorList>
    </citation>
    <scope>NUCLEOTIDE SEQUENCE [LARGE SCALE GENOMIC DNA]</scope>
    <source>
        <strain evidence="2">DSM 13188</strain>
    </source>
</reference>
<dbReference type="OrthoDB" id="289262at2"/>
<organism evidence="2 3">
    <name type="scientific">Paenibacillus borealis</name>
    <dbReference type="NCBI Taxonomy" id="160799"/>
    <lineage>
        <taxon>Bacteria</taxon>
        <taxon>Bacillati</taxon>
        <taxon>Bacillota</taxon>
        <taxon>Bacilli</taxon>
        <taxon>Bacillales</taxon>
        <taxon>Paenibacillaceae</taxon>
        <taxon>Paenibacillus</taxon>
    </lineage>
</organism>
<dbReference type="InterPro" id="IPR029024">
    <property type="entry name" value="TerB-like"/>
</dbReference>
<evidence type="ECO:0000313" key="2">
    <source>
        <dbReference type="EMBL" id="AIQ55842.1"/>
    </source>
</evidence>
<dbReference type="Gene3D" id="1.10.3680.10">
    <property type="entry name" value="TerB-like"/>
    <property type="match status" value="1"/>
</dbReference>
<accession>A0A089L4Y2</accession>
<dbReference type="AlphaFoldDB" id="A0A089L4Y2"/>
<feature type="domain" description="Co-chaperone DjlA N-terminal" evidence="1">
    <location>
        <begin position="30"/>
        <end position="146"/>
    </location>
</feature>
<dbReference type="EMBL" id="CP009285">
    <property type="protein sequence ID" value="AIQ55842.1"/>
    <property type="molecule type" value="Genomic_DNA"/>
</dbReference>
<evidence type="ECO:0000259" key="1">
    <source>
        <dbReference type="Pfam" id="PF05099"/>
    </source>
</evidence>
<keyword evidence="3" id="KW-1185">Reference proteome</keyword>
<sequence>MSTFKNWLNTTKTGLTEQVKKFKNKDFMNAVVAGCALVAAADGKIEESEKNKMAGYMNLSNELKVFDMRDVINQFNFYVSNFEFSPEIGKQEALKSIAKFSSKPEIGRVIVGVCSAIGAADGDFDEHEKAVVRNICSVLGLSPSEFSL</sequence>
<dbReference type="SUPFAM" id="SSF158682">
    <property type="entry name" value="TerB-like"/>
    <property type="match status" value="1"/>
</dbReference>
<gene>
    <name evidence="2" type="ORF">PBOR_01830</name>
</gene>